<dbReference type="GO" id="GO:0005829">
    <property type="term" value="C:cytosol"/>
    <property type="evidence" value="ECO:0007669"/>
    <property type="project" value="TreeGrafter"/>
</dbReference>
<evidence type="ECO:0000259" key="1">
    <source>
        <dbReference type="PROSITE" id="PS50042"/>
    </source>
</evidence>
<sequence>MSEGQTVFDVQTFGEDHWISAEQRPGQDAARAVADRLFADPQCMGIRIVKETKKADGSCDETVVHCEIRESPETNLEIVVIDDAHLCTDIYDFYGVETRMTISRLCRRYIERVFLTPTEFLHNYRALQNVKAYGNLLEAGVERVAALQGVLPGQSASARRDKIYDVVTKITQRIHNVGESRGLPDLVGAKLDDVLDAVVGLAPKGREEYHALVVLCRDLVQHRSWLAKFERLALMCGTEPRDDVLAMIDGVVADLVYIPSALHDILGFQRNLGQLVCSIAELCDGSFDGSASEAAAHLAVFLPLLAAGRMPQTQTALLDRLTRQICSSQPLDRYDPTRERDSFKAVASKLRQGDTVLGGSLVAEALAKREMALFGPGGMATDRPAPAAPPSTPRQIAAHLAELAAQGAEVRSFAPGSVIFREGADPDHAFQVVSGHVEITTVHRKQLVMLARLNEDAFFGELALFSPMKRTATATTMGGCQLRIISMKEMEKRIESLDPFCRFWVQYLVSRITDLSARVVKSSAGGKS</sequence>
<dbReference type="GO" id="GO:0003700">
    <property type="term" value="F:DNA-binding transcription factor activity"/>
    <property type="evidence" value="ECO:0007669"/>
    <property type="project" value="TreeGrafter"/>
</dbReference>
<accession>A0A0C2YK82</accession>
<name>A0A0C2YK82_PARME</name>
<proteinExistence type="predicted"/>
<dbReference type="InterPro" id="IPR000595">
    <property type="entry name" value="cNMP-bd_dom"/>
</dbReference>
<dbReference type="PROSITE" id="PS50042">
    <property type="entry name" value="CNMP_BINDING_3"/>
    <property type="match status" value="1"/>
</dbReference>
<dbReference type="Pfam" id="PF00027">
    <property type="entry name" value="cNMP_binding"/>
    <property type="match status" value="1"/>
</dbReference>
<dbReference type="STRING" id="272627.CCC_02948"/>
<feature type="domain" description="Cyclic nucleotide-binding" evidence="1">
    <location>
        <begin position="411"/>
        <end position="494"/>
    </location>
</feature>
<dbReference type="EMBL" id="JXSL01000020">
    <property type="protein sequence ID" value="KIM00160.1"/>
    <property type="molecule type" value="Genomic_DNA"/>
</dbReference>
<organism evidence="2 3">
    <name type="scientific">Paramagnetospirillum magnetotacticum MS-1</name>
    <dbReference type="NCBI Taxonomy" id="272627"/>
    <lineage>
        <taxon>Bacteria</taxon>
        <taxon>Pseudomonadati</taxon>
        <taxon>Pseudomonadota</taxon>
        <taxon>Alphaproteobacteria</taxon>
        <taxon>Rhodospirillales</taxon>
        <taxon>Magnetospirillaceae</taxon>
        <taxon>Paramagnetospirillum</taxon>
    </lineage>
</organism>
<dbReference type="RefSeq" id="WP_009866959.1">
    <property type="nucleotide sequence ID" value="NZ_JXSL01000020.1"/>
</dbReference>
<dbReference type="AlphaFoldDB" id="A0A0C2YK82"/>
<dbReference type="Proteomes" id="UP000031971">
    <property type="component" value="Unassembled WGS sequence"/>
</dbReference>
<evidence type="ECO:0000313" key="3">
    <source>
        <dbReference type="Proteomes" id="UP000031971"/>
    </source>
</evidence>
<protein>
    <submittedName>
        <fullName evidence="2">cAMP-binding protein</fullName>
    </submittedName>
</protein>
<comment type="caution">
    <text evidence="2">The sequence shown here is derived from an EMBL/GenBank/DDBJ whole genome shotgun (WGS) entry which is preliminary data.</text>
</comment>
<dbReference type="InterPro" id="IPR014710">
    <property type="entry name" value="RmlC-like_jellyroll"/>
</dbReference>
<dbReference type="PROSITE" id="PS00889">
    <property type="entry name" value="CNMP_BINDING_2"/>
    <property type="match status" value="1"/>
</dbReference>
<reference evidence="2 3" key="1">
    <citation type="submission" date="2015-01" db="EMBL/GenBank/DDBJ databases">
        <title>Genome Sequence of Magnetospirillum magnetotacticum Strain MS-1.</title>
        <authorList>
            <person name="Marinov G.K."/>
            <person name="Smalley M.D."/>
            <person name="DeSalvo G."/>
        </authorList>
    </citation>
    <scope>NUCLEOTIDE SEQUENCE [LARGE SCALE GENOMIC DNA]</scope>
    <source>
        <strain evidence="2 3">MS-1</strain>
    </source>
</reference>
<dbReference type="PANTHER" id="PTHR24567:SF74">
    <property type="entry name" value="HTH-TYPE TRANSCRIPTIONAL REGULATOR ARCR"/>
    <property type="match status" value="1"/>
</dbReference>
<dbReference type="Gene3D" id="2.60.120.10">
    <property type="entry name" value="Jelly Rolls"/>
    <property type="match status" value="1"/>
</dbReference>
<dbReference type="InterPro" id="IPR050397">
    <property type="entry name" value="Env_Response_Regulators"/>
</dbReference>
<keyword evidence="3" id="KW-1185">Reference proteome</keyword>
<gene>
    <name evidence="2" type="ORF">CCC_02948</name>
</gene>
<dbReference type="InterPro" id="IPR018488">
    <property type="entry name" value="cNMP-bd_CS"/>
</dbReference>
<dbReference type="InterPro" id="IPR018490">
    <property type="entry name" value="cNMP-bd_dom_sf"/>
</dbReference>
<dbReference type="PANTHER" id="PTHR24567">
    <property type="entry name" value="CRP FAMILY TRANSCRIPTIONAL REGULATORY PROTEIN"/>
    <property type="match status" value="1"/>
</dbReference>
<evidence type="ECO:0000313" key="2">
    <source>
        <dbReference type="EMBL" id="KIM00160.1"/>
    </source>
</evidence>
<dbReference type="CDD" id="cd00038">
    <property type="entry name" value="CAP_ED"/>
    <property type="match status" value="1"/>
</dbReference>
<dbReference type="SUPFAM" id="SSF51206">
    <property type="entry name" value="cAMP-binding domain-like"/>
    <property type="match status" value="1"/>
</dbReference>
<dbReference type="SMART" id="SM00100">
    <property type="entry name" value="cNMP"/>
    <property type="match status" value="1"/>
</dbReference>